<comment type="caution">
    <text evidence="1">The sequence shown here is derived from an EMBL/GenBank/DDBJ whole genome shotgun (WGS) entry which is preliminary data.</text>
</comment>
<proteinExistence type="predicted"/>
<reference evidence="1 2" key="1">
    <citation type="submission" date="2019-03" db="EMBL/GenBank/DDBJ databases">
        <title>Genomic Encyclopedia of Type Strains, Phase III (KMG-III): the genomes of soil and plant-associated and newly described type strains.</title>
        <authorList>
            <person name="Whitman W."/>
        </authorList>
    </citation>
    <scope>NUCLEOTIDE SEQUENCE [LARGE SCALE GENOMIC DNA]</scope>
    <source>
        <strain evidence="1 2">CECT 8455</strain>
    </source>
</reference>
<dbReference type="OrthoDB" id="680581at2"/>
<sequence>MNDLSNTLEEITQLTNTIETNYPELYRFLDENPITIPSNDHPHIDQVTMQDYLESLKQLLKHHLETHKKNIQTVN</sequence>
<dbReference type="AlphaFoldDB" id="A0A4R7D9B8"/>
<keyword evidence="2" id="KW-1185">Reference proteome</keyword>
<dbReference type="EMBL" id="SNZW01000013">
    <property type="protein sequence ID" value="TDS16851.1"/>
    <property type="molecule type" value="Genomic_DNA"/>
</dbReference>
<evidence type="ECO:0000313" key="2">
    <source>
        <dbReference type="Proteomes" id="UP000295274"/>
    </source>
</evidence>
<protein>
    <submittedName>
        <fullName evidence="1">Uncharacterized protein</fullName>
    </submittedName>
</protein>
<evidence type="ECO:0000313" key="1">
    <source>
        <dbReference type="EMBL" id="TDS16851.1"/>
    </source>
</evidence>
<name>A0A4R7D9B8_9FLAO</name>
<organism evidence="1 2">
    <name type="scientific">Maribacter caenipelagi</name>
    <dbReference type="NCBI Taxonomy" id="1447781"/>
    <lineage>
        <taxon>Bacteria</taxon>
        <taxon>Pseudomonadati</taxon>
        <taxon>Bacteroidota</taxon>
        <taxon>Flavobacteriia</taxon>
        <taxon>Flavobacteriales</taxon>
        <taxon>Flavobacteriaceae</taxon>
        <taxon>Maribacter</taxon>
    </lineage>
</organism>
<dbReference type="Proteomes" id="UP000295274">
    <property type="component" value="Unassembled WGS sequence"/>
</dbReference>
<gene>
    <name evidence="1" type="ORF">DFQ03_1339</name>
</gene>
<accession>A0A4R7D9B8</accession>
<dbReference type="RefSeq" id="WP_133672351.1">
    <property type="nucleotide sequence ID" value="NZ_SNZW01000013.1"/>
</dbReference>